<gene>
    <name evidence="7" type="ORF">J8TS2_13710</name>
</gene>
<evidence type="ECO:0000256" key="1">
    <source>
        <dbReference type="ARBA" id="ARBA00004196"/>
    </source>
</evidence>
<dbReference type="PROSITE" id="PS51257">
    <property type="entry name" value="PROKAR_LIPOPROTEIN"/>
    <property type="match status" value="1"/>
</dbReference>
<evidence type="ECO:0000256" key="2">
    <source>
        <dbReference type="ARBA" id="ARBA00008520"/>
    </source>
</evidence>
<comment type="similarity">
    <text evidence="2">Belongs to the bacterial solute-binding protein 1 family.</text>
</comment>
<dbReference type="Gene3D" id="3.40.190.10">
    <property type="entry name" value="Periplasmic binding protein-like II"/>
    <property type="match status" value="1"/>
</dbReference>
<feature type="compositionally biased region" description="Polar residues" evidence="5">
    <location>
        <begin position="27"/>
        <end position="36"/>
    </location>
</feature>
<reference evidence="7 8" key="1">
    <citation type="submission" date="2021-03" db="EMBL/GenBank/DDBJ databases">
        <title>Antimicrobial resistance genes in bacteria isolated from Japanese honey, and their potential for conferring macrolide and lincosamide resistance in the American foulbrood pathogen Paenibacillus larvae.</title>
        <authorList>
            <person name="Okamoto M."/>
            <person name="Kumagai M."/>
            <person name="Kanamori H."/>
            <person name="Takamatsu D."/>
        </authorList>
    </citation>
    <scope>NUCLEOTIDE SEQUENCE [LARGE SCALE GENOMIC DNA]</scope>
    <source>
        <strain evidence="7 8">J8TS2</strain>
    </source>
</reference>
<evidence type="ECO:0000256" key="4">
    <source>
        <dbReference type="ARBA" id="ARBA00022729"/>
    </source>
</evidence>
<feature type="region of interest" description="Disordered" evidence="5">
    <location>
        <begin position="26"/>
        <end position="45"/>
    </location>
</feature>
<organism evidence="7 8">
    <name type="scientific">Lederbergia ruris</name>
    <dbReference type="NCBI Taxonomy" id="217495"/>
    <lineage>
        <taxon>Bacteria</taxon>
        <taxon>Bacillati</taxon>
        <taxon>Bacillota</taxon>
        <taxon>Bacilli</taxon>
        <taxon>Bacillales</taxon>
        <taxon>Bacillaceae</taxon>
        <taxon>Lederbergia</taxon>
    </lineage>
</organism>
<keyword evidence="4 6" id="KW-0732">Signal</keyword>
<dbReference type="SUPFAM" id="SSF53850">
    <property type="entry name" value="Periplasmic binding protein-like II"/>
    <property type="match status" value="1"/>
</dbReference>
<dbReference type="Pfam" id="PF01547">
    <property type="entry name" value="SBP_bac_1"/>
    <property type="match status" value="1"/>
</dbReference>
<dbReference type="InterPro" id="IPR050490">
    <property type="entry name" value="Bact_solute-bd_prot1"/>
</dbReference>
<keyword evidence="8" id="KW-1185">Reference proteome</keyword>
<accession>A0ABQ4KGM8</accession>
<evidence type="ECO:0008006" key="9">
    <source>
        <dbReference type="Google" id="ProtNLM"/>
    </source>
</evidence>
<evidence type="ECO:0000256" key="6">
    <source>
        <dbReference type="SAM" id="SignalP"/>
    </source>
</evidence>
<feature type="chain" id="PRO_5046377944" description="Extracellular solute-binding protein" evidence="6">
    <location>
        <begin position="20"/>
        <end position="451"/>
    </location>
</feature>
<evidence type="ECO:0000313" key="7">
    <source>
        <dbReference type="EMBL" id="GIN57052.1"/>
    </source>
</evidence>
<proteinExistence type="inferred from homology"/>
<comment type="subcellular location">
    <subcellularLocation>
        <location evidence="1">Cell envelope</location>
    </subcellularLocation>
</comment>
<dbReference type="PANTHER" id="PTHR43649:SF31">
    <property type="entry name" value="SN-GLYCEROL-3-PHOSPHATE-BINDING PERIPLASMIC PROTEIN UGPB"/>
    <property type="match status" value="1"/>
</dbReference>
<dbReference type="InterPro" id="IPR006059">
    <property type="entry name" value="SBP"/>
</dbReference>
<protein>
    <recommendedName>
        <fullName evidence="9">Extracellular solute-binding protein</fullName>
    </recommendedName>
</protein>
<comment type="caution">
    <text evidence="7">The sequence shown here is derived from an EMBL/GenBank/DDBJ whole genome shotgun (WGS) entry which is preliminary data.</text>
</comment>
<evidence type="ECO:0000256" key="5">
    <source>
        <dbReference type="SAM" id="MobiDB-lite"/>
    </source>
</evidence>
<feature type="signal peptide" evidence="6">
    <location>
        <begin position="1"/>
        <end position="19"/>
    </location>
</feature>
<dbReference type="RefSeq" id="WP_191967352.1">
    <property type="nucleotide sequence ID" value="NZ_BORB01000009.1"/>
</dbReference>
<sequence length="451" mass="51119">MRQKLRGLFLLIGIMLLVAGCGGKTNGQGTDASTSDGTKEVDNETDEQKEATVALMIHWGDKEFENFFRAHIEKALPHITLTYIQASNQEEIEENFAKGLVPDLVMGSDFEMYRKVDLARDQTPLIEKHGIDFNRLDPSIVESLRNASPEGELLALPLFRPDFMMAYNKDIFDAFGVPYPEDNMTWDEAIELGRQLTGEINGETYHGLWPDKEQLNQVGASLIDPETNEPNILDNKELRLFLERQQEIFNIPDNLPEMDSVEELADFMYNGTGNADLIFDYALVPGRAFTKGHLQREQDAGLNFDWVTYPIWGGEYPEEIPNGLYHNIFVTSQSENPDAAFEVIQYLLSDDYQKWWTSTEYGVTPLVNEEVRKEFGQKSEYLESLEEKNWRAQLALPGAPIPNQSSYEGPVRKPLLISAYQGLLEGKDVNTVLRIMDDEAQSMVADLAGKK</sequence>
<evidence type="ECO:0000256" key="3">
    <source>
        <dbReference type="ARBA" id="ARBA00022448"/>
    </source>
</evidence>
<dbReference type="PANTHER" id="PTHR43649">
    <property type="entry name" value="ARABINOSE-BINDING PROTEIN-RELATED"/>
    <property type="match status" value="1"/>
</dbReference>
<evidence type="ECO:0000313" key="8">
    <source>
        <dbReference type="Proteomes" id="UP000679950"/>
    </source>
</evidence>
<dbReference type="EMBL" id="BORB01000009">
    <property type="protein sequence ID" value="GIN57052.1"/>
    <property type="molecule type" value="Genomic_DNA"/>
</dbReference>
<keyword evidence="3" id="KW-0813">Transport</keyword>
<name>A0ABQ4KGM8_9BACI</name>
<dbReference type="Proteomes" id="UP000679950">
    <property type="component" value="Unassembled WGS sequence"/>
</dbReference>